<keyword evidence="2" id="KW-0378">Hydrolase</keyword>
<dbReference type="RefSeq" id="WP_221239924.1">
    <property type="nucleotide sequence ID" value="NZ_JACHNY010000004.1"/>
</dbReference>
<dbReference type="Proteomes" id="UP000574769">
    <property type="component" value="Unassembled WGS sequence"/>
</dbReference>
<sequence>MRRPAMLALGATLTLALLATGSAAQTGPAPTGWTADNGDGTFTNPLFFDEFSDPDLIRVGDDFYLTGTTMHAMPGLPVLHSRDLVNWTFQSYAMDRLDLGPAYRLEGGRNVYGKGIWAPSFRYRDGTFYIFSNLNGQTTQMFTARSPKGPWTRTAMKRSFHDLSVLFDDDGRAWVIWGYQDIHLAELDAGLTDIVPGSERIIIAKGAGMGEGSHLYKIDGRYYITSAEWSGPFRMPAARADRITGPWEVNRAISRDEDFGETAGYRVAGKTPPFRLTPPDPASRGGLSLHQGGIVQTPAGEWWGWSMFEGNSVGRLTALSPVTWRDGWPWFGLPGNLGRTPRTWVKPKLPVQPIVAPYRRSDPFDAAVLQPIWQWNHVPDDGHWSLSARPGALRLTALSATDFLQARNTLTQRAVGPVSVATVEIDGAGLKPGDVAGLALLNRPYAWLGLARDADGLTLLLRDEQTAAPIRRPIATPHLWLQVAADFRSEQAQYRWSTDGRHFTDLGAPVTMAYQLLTFQGVRYGLFAYNRDGRTGGVADMLDFTVAEPLAESRPAIPYDRTIRLRPVGARAAGESFRVVKLGLGRVALVRGDRALTVATDGSARLARRADGPAQSFQWMESLSGGAMLMSLATHRYLRPTGDGGWRADSPGATADNRDGSRLDWQ</sequence>
<dbReference type="InterPro" id="IPR013320">
    <property type="entry name" value="ConA-like_dom_sf"/>
</dbReference>
<name>A0A7W7F0B3_9SPHN</name>
<evidence type="ECO:0000259" key="8">
    <source>
        <dbReference type="Pfam" id="PF17851"/>
    </source>
</evidence>
<evidence type="ECO:0000256" key="3">
    <source>
        <dbReference type="ARBA" id="ARBA00023295"/>
    </source>
</evidence>
<dbReference type="Pfam" id="PF17851">
    <property type="entry name" value="GH43_C2"/>
    <property type="match status" value="1"/>
</dbReference>
<dbReference type="InterPro" id="IPR051795">
    <property type="entry name" value="Glycosyl_Hydrlase_43"/>
</dbReference>
<evidence type="ECO:0000256" key="4">
    <source>
        <dbReference type="PIRSR" id="PIRSR606710-1"/>
    </source>
</evidence>
<evidence type="ECO:0000256" key="7">
    <source>
        <dbReference type="SAM" id="SignalP"/>
    </source>
</evidence>
<dbReference type="SUPFAM" id="SSF49899">
    <property type="entry name" value="Concanavalin A-like lectins/glucanases"/>
    <property type="match status" value="1"/>
</dbReference>
<dbReference type="PANTHER" id="PTHR42812:SF12">
    <property type="entry name" value="BETA-XYLOSIDASE-RELATED"/>
    <property type="match status" value="1"/>
</dbReference>
<evidence type="ECO:0000313" key="9">
    <source>
        <dbReference type="EMBL" id="MBB4618200.1"/>
    </source>
</evidence>
<keyword evidence="3" id="KW-0326">Glycosidase</keyword>
<keyword evidence="7" id="KW-0732">Signal</keyword>
<evidence type="ECO:0000313" key="10">
    <source>
        <dbReference type="Proteomes" id="UP000574769"/>
    </source>
</evidence>
<dbReference type="Pfam" id="PF04616">
    <property type="entry name" value="Glyco_hydro_43"/>
    <property type="match status" value="1"/>
</dbReference>
<dbReference type="GO" id="GO:0004553">
    <property type="term" value="F:hydrolase activity, hydrolyzing O-glycosyl compounds"/>
    <property type="evidence" value="ECO:0007669"/>
    <property type="project" value="InterPro"/>
</dbReference>
<proteinExistence type="inferred from homology"/>
<keyword evidence="10" id="KW-1185">Reference proteome</keyword>
<evidence type="ECO:0000256" key="1">
    <source>
        <dbReference type="ARBA" id="ARBA00009865"/>
    </source>
</evidence>
<dbReference type="AlphaFoldDB" id="A0A7W7F0B3"/>
<feature type="active site" description="Proton acceptor" evidence="4">
    <location>
        <position position="53"/>
    </location>
</feature>
<accession>A0A7W7F0B3</accession>
<dbReference type="EMBL" id="JACHNY010000004">
    <property type="protein sequence ID" value="MBB4618200.1"/>
    <property type="molecule type" value="Genomic_DNA"/>
</dbReference>
<gene>
    <name evidence="9" type="ORF">GGQ96_002336</name>
</gene>
<dbReference type="InterPro" id="IPR023296">
    <property type="entry name" value="Glyco_hydro_beta-prop_sf"/>
</dbReference>
<feature type="compositionally biased region" description="Basic and acidic residues" evidence="6">
    <location>
        <begin position="656"/>
        <end position="666"/>
    </location>
</feature>
<dbReference type="Gene3D" id="2.115.10.20">
    <property type="entry name" value="Glycosyl hydrolase domain, family 43"/>
    <property type="match status" value="1"/>
</dbReference>
<comment type="similarity">
    <text evidence="1">Belongs to the glycosyl hydrolase 43 family.</text>
</comment>
<reference evidence="9 10" key="1">
    <citation type="submission" date="2020-08" db="EMBL/GenBank/DDBJ databases">
        <title>Genomic Encyclopedia of Type Strains, Phase IV (KMG-IV): sequencing the most valuable type-strain genomes for metagenomic binning, comparative biology and taxonomic classification.</title>
        <authorList>
            <person name="Goeker M."/>
        </authorList>
    </citation>
    <scope>NUCLEOTIDE SEQUENCE [LARGE SCALE GENOMIC DNA]</scope>
    <source>
        <strain evidence="9 10">DSM 15867</strain>
    </source>
</reference>
<dbReference type="PANTHER" id="PTHR42812">
    <property type="entry name" value="BETA-XYLOSIDASE"/>
    <property type="match status" value="1"/>
</dbReference>
<organism evidence="9 10">
    <name type="scientific">Sphingomonas abaci</name>
    <dbReference type="NCBI Taxonomy" id="237611"/>
    <lineage>
        <taxon>Bacteria</taxon>
        <taxon>Pseudomonadati</taxon>
        <taxon>Pseudomonadota</taxon>
        <taxon>Alphaproteobacteria</taxon>
        <taxon>Sphingomonadales</taxon>
        <taxon>Sphingomonadaceae</taxon>
        <taxon>Sphingomonas</taxon>
    </lineage>
</organism>
<comment type="caution">
    <text evidence="9">The sequence shown here is derived from an EMBL/GenBank/DDBJ whole genome shotgun (WGS) entry which is preliminary data.</text>
</comment>
<evidence type="ECO:0000256" key="2">
    <source>
        <dbReference type="ARBA" id="ARBA00022801"/>
    </source>
</evidence>
<feature type="chain" id="PRO_5030836883" evidence="7">
    <location>
        <begin position="25"/>
        <end position="666"/>
    </location>
</feature>
<evidence type="ECO:0000256" key="6">
    <source>
        <dbReference type="SAM" id="MobiDB-lite"/>
    </source>
</evidence>
<dbReference type="CDD" id="cd09001">
    <property type="entry name" value="GH43_FsAxh1-like"/>
    <property type="match status" value="1"/>
</dbReference>
<evidence type="ECO:0000256" key="5">
    <source>
        <dbReference type="PIRSR" id="PIRSR606710-2"/>
    </source>
</evidence>
<protein>
    <submittedName>
        <fullName evidence="9">Beta-xylosidase</fullName>
    </submittedName>
</protein>
<feature type="signal peptide" evidence="7">
    <location>
        <begin position="1"/>
        <end position="24"/>
    </location>
</feature>
<feature type="active site" description="Proton donor" evidence="4">
    <location>
        <position position="211"/>
    </location>
</feature>
<feature type="region of interest" description="Disordered" evidence="6">
    <location>
        <begin position="642"/>
        <end position="666"/>
    </location>
</feature>
<dbReference type="InterPro" id="IPR006710">
    <property type="entry name" value="Glyco_hydro_43"/>
</dbReference>
<dbReference type="GO" id="GO:0005975">
    <property type="term" value="P:carbohydrate metabolic process"/>
    <property type="evidence" value="ECO:0007669"/>
    <property type="project" value="InterPro"/>
</dbReference>
<feature type="site" description="Important for catalytic activity, responsible for pKa modulation of the active site Glu and correct orientation of both the proton donor and substrate" evidence="5">
    <location>
        <position position="162"/>
    </location>
</feature>
<dbReference type="InterPro" id="IPR041542">
    <property type="entry name" value="GH43_C2"/>
</dbReference>
<dbReference type="Gene3D" id="2.60.120.200">
    <property type="match status" value="1"/>
</dbReference>
<feature type="domain" description="Beta-xylosidase C-terminal Concanavalin A-like" evidence="8">
    <location>
        <begin position="361"/>
        <end position="544"/>
    </location>
</feature>
<dbReference type="SUPFAM" id="SSF75005">
    <property type="entry name" value="Arabinanase/levansucrase/invertase"/>
    <property type="match status" value="1"/>
</dbReference>